<evidence type="ECO:0000259" key="4">
    <source>
        <dbReference type="Pfam" id="PF00535"/>
    </source>
</evidence>
<keyword evidence="2" id="KW-0328">Glycosyltransferase</keyword>
<evidence type="ECO:0000256" key="1">
    <source>
        <dbReference type="ARBA" id="ARBA00006739"/>
    </source>
</evidence>
<name>A0A0V8JJ08_9BACI</name>
<dbReference type="AlphaFoldDB" id="A0A0V8JJ08"/>
<feature type="domain" description="Glycosyltransferase 2-like" evidence="4">
    <location>
        <begin position="6"/>
        <end position="168"/>
    </location>
</feature>
<dbReference type="PANTHER" id="PTHR22916:SF51">
    <property type="entry name" value="GLYCOSYLTRANSFERASE EPSH-RELATED"/>
    <property type="match status" value="1"/>
</dbReference>
<dbReference type="InterPro" id="IPR001173">
    <property type="entry name" value="Glyco_trans_2-like"/>
</dbReference>
<dbReference type="EMBL" id="LNQP01000056">
    <property type="protein sequence ID" value="KSU87022.1"/>
    <property type="molecule type" value="Genomic_DNA"/>
</dbReference>
<sequence>MSIAVSIVVPVYNVQTYLAKCLDSILSQTFSDIEVIVINDGSKDNSQEIINQYAEHHNIITINKDNEGLSETRNKGLLKAQGEYVLFIDSDDYIAPNMVERMYNQAIKTKADIVISKVTYEDEAGIQEPMFTCDFNEEEIIDNKEGIKRFWNGEINGHAWNKLIKRSLMINNNIFFPKGKLYEDAPTLVQLLKEANGISFVNESLYYYLQREGSITKKPSYKSLVDHIEVLSEIERSIASDLYEKTYQKEFQFFLLNSLYFNIYMLNQLYYDDKQAYRKYRKDIQKQINKLSFNNLMNNRYLNMANKLRLVLVKTGLVFQLRHRYK</sequence>
<comment type="caution">
    <text evidence="5">The sequence shown here is derived from an EMBL/GenBank/DDBJ whole genome shotgun (WGS) entry which is preliminary data.</text>
</comment>
<comment type="similarity">
    <text evidence="1">Belongs to the glycosyltransferase 2 family.</text>
</comment>
<dbReference type="GO" id="GO:0016757">
    <property type="term" value="F:glycosyltransferase activity"/>
    <property type="evidence" value="ECO:0007669"/>
    <property type="project" value="UniProtKB-KW"/>
</dbReference>
<evidence type="ECO:0000256" key="2">
    <source>
        <dbReference type="ARBA" id="ARBA00022676"/>
    </source>
</evidence>
<evidence type="ECO:0000313" key="6">
    <source>
        <dbReference type="Proteomes" id="UP000053681"/>
    </source>
</evidence>
<dbReference type="Gene3D" id="3.90.550.10">
    <property type="entry name" value="Spore Coat Polysaccharide Biosynthesis Protein SpsA, Chain A"/>
    <property type="match status" value="1"/>
</dbReference>
<dbReference type="InterPro" id="IPR029044">
    <property type="entry name" value="Nucleotide-diphossugar_trans"/>
</dbReference>
<organism evidence="5 6">
    <name type="scientific">Priestia veravalensis</name>
    <dbReference type="NCBI Taxonomy" id="1414648"/>
    <lineage>
        <taxon>Bacteria</taxon>
        <taxon>Bacillati</taxon>
        <taxon>Bacillota</taxon>
        <taxon>Bacilli</taxon>
        <taxon>Bacillales</taxon>
        <taxon>Bacillaceae</taxon>
        <taxon>Priestia</taxon>
    </lineage>
</organism>
<proteinExistence type="inferred from homology"/>
<dbReference type="Proteomes" id="UP000053681">
    <property type="component" value="Unassembled WGS sequence"/>
</dbReference>
<dbReference type="PANTHER" id="PTHR22916">
    <property type="entry name" value="GLYCOSYLTRANSFERASE"/>
    <property type="match status" value="1"/>
</dbReference>
<keyword evidence="6" id="KW-1185">Reference proteome</keyword>
<evidence type="ECO:0000256" key="3">
    <source>
        <dbReference type="ARBA" id="ARBA00022679"/>
    </source>
</evidence>
<dbReference type="Pfam" id="PF00535">
    <property type="entry name" value="Glycos_transf_2"/>
    <property type="match status" value="1"/>
</dbReference>
<dbReference type="SUPFAM" id="SSF53448">
    <property type="entry name" value="Nucleotide-diphospho-sugar transferases"/>
    <property type="match status" value="1"/>
</dbReference>
<evidence type="ECO:0000313" key="5">
    <source>
        <dbReference type="EMBL" id="KSU87022.1"/>
    </source>
</evidence>
<dbReference type="CDD" id="cd00761">
    <property type="entry name" value="Glyco_tranf_GTA_type"/>
    <property type="match status" value="1"/>
</dbReference>
<keyword evidence="3" id="KW-0808">Transferase</keyword>
<dbReference type="RefSeq" id="WP_062687074.1">
    <property type="nucleotide sequence ID" value="NZ_KQ758671.1"/>
</dbReference>
<gene>
    <name evidence="5" type="ORF">AS180_15305</name>
</gene>
<protein>
    <recommendedName>
        <fullName evidence="4">Glycosyltransferase 2-like domain-containing protein</fullName>
    </recommendedName>
</protein>
<accession>A0A0V8JJ08</accession>
<reference evidence="5 6" key="1">
    <citation type="submission" date="2015-11" db="EMBL/GenBank/DDBJ databases">
        <title>Bacillus caseinolyticus sp nov.</title>
        <authorList>
            <person name="Dastager S.G."/>
            <person name="Mawlankar R."/>
        </authorList>
    </citation>
    <scope>NUCLEOTIDE SEQUENCE [LARGE SCALE GENOMIC DNA]</scope>
    <source>
        <strain evidence="5 6">SGD-V-76</strain>
    </source>
</reference>